<evidence type="ECO:0000256" key="1">
    <source>
        <dbReference type="SAM" id="Phobius"/>
    </source>
</evidence>
<dbReference type="EMBL" id="QVLV01000010">
    <property type="protein sequence ID" value="RGE58825.1"/>
    <property type="molecule type" value="Genomic_DNA"/>
</dbReference>
<dbReference type="AlphaFoldDB" id="A0A3E3I2D7"/>
<evidence type="ECO:0000313" key="3">
    <source>
        <dbReference type="EMBL" id="RGE68614.1"/>
    </source>
</evidence>
<keyword evidence="4" id="KW-1185">Reference proteome</keyword>
<dbReference type="PANTHER" id="PTHR11328">
    <property type="entry name" value="MAJOR FACILITATOR SUPERFAMILY DOMAIN-CONTAINING PROTEIN"/>
    <property type="match status" value="1"/>
</dbReference>
<feature type="transmembrane region" description="Helical" evidence="1">
    <location>
        <begin position="174"/>
        <end position="194"/>
    </location>
</feature>
<protein>
    <submittedName>
        <fullName evidence="2">MFS transporter</fullName>
    </submittedName>
</protein>
<comment type="caution">
    <text evidence="2">The sequence shown here is derived from an EMBL/GenBank/DDBJ whole genome shotgun (WGS) entry which is preliminary data.</text>
</comment>
<evidence type="ECO:0000313" key="5">
    <source>
        <dbReference type="Proteomes" id="UP000261166"/>
    </source>
</evidence>
<dbReference type="Gene3D" id="1.20.1250.20">
    <property type="entry name" value="MFS general substrate transporter like domains"/>
    <property type="match status" value="1"/>
</dbReference>
<keyword evidence="1" id="KW-0472">Membrane</keyword>
<dbReference type="Pfam" id="PF13347">
    <property type="entry name" value="MFS_2"/>
    <property type="match status" value="1"/>
</dbReference>
<reference evidence="2 5" key="1">
    <citation type="submission" date="2018-08" db="EMBL/GenBank/DDBJ databases">
        <title>A genome reference for cultivated species of the human gut microbiota.</title>
        <authorList>
            <person name="Zou Y."/>
            <person name="Xue W."/>
            <person name="Luo G."/>
        </authorList>
    </citation>
    <scope>NUCLEOTIDE SEQUENCE [LARGE SCALE GENOMIC DNA]</scope>
    <source>
        <strain evidence="3 5">AF26-4BH</strain>
        <strain evidence="2">TF05-5AC</strain>
    </source>
</reference>
<dbReference type="OrthoDB" id="9764596at2"/>
<feature type="transmembrane region" description="Helical" evidence="1">
    <location>
        <begin position="107"/>
        <end position="131"/>
    </location>
</feature>
<feature type="transmembrane region" description="Helical" evidence="1">
    <location>
        <begin position="395"/>
        <end position="418"/>
    </location>
</feature>
<keyword evidence="1" id="KW-1133">Transmembrane helix</keyword>
<dbReference type="PANTHER" id="PTHR11328:SF24">
    <property type="entry name" value="MAJOR FACILITATOR SUPERFAMILY (MFS) PROFILE DOMAIN-CONTAINING PROTEIN"/>
    <property type="match status" value="1"/>
</dbReference>
<evidence type="ECO:0000313" key="2">
    <source>
        <dbReference type="EMBL" id="RGE58825.1"/>
    </source>
</evidence>
<feature type="transmembrane region" description="Helical" evidence="1">
    <location>
        <begin position="360"/>
        <end position="380"/>
    </location>
</feature>
<feature type="transmembrane region" description="Helical" evidence="1">
    <location>
        <begin position="260"/>
        <end position="281"/>
    </location>
</feature>
<dbReference type="SUPFAM" id="SSF103473">
    <property type="entry name" value="MFS general substrate transporter"/>
    <property type="match status" value="1"/>
</dbReference>
<feature type="transmembrane region" description="Helical" evidence="1">
    <location>
        <begin position="321"/>
        <end position="339"/>
    </location>
</feature>
<dbReference type="EMBL" id="QVLU01000019">
    <property type="protein sequence ID" value="RGE68614.1"/>
    <property type="molecule type" value="Genomic_DNA"/>
</dbReference>
<evidence type="ECO:0000313" key="4">
    <source>
        <dbReference type="Proteomes" id="UP000260812"/>
    </source>
</evidence>
<keyword evidence="1" id="KW-0812">Transmembrane</keyword>
<dbReference type="Proteomes" id="UP000260812">
    <property type="component" value="Unassembled WGS sequence"/>
</dbReference>
<feature type="transmembrane region" description="Helical" evidence="1">
    <location>
        <begin position="152"/>
        <end position="168"/>
    </location>
</feature>
<dbReference type="RefSeq" id="WP_102289984.1">
    <property type="nucleotide sequence ID" value="NZ_CALBAU010000120.1"/>
</dbReference>
<organism evidence="2 4">
    <name type="scientific">Eisenbergiella massiliensis</name>
    <dbReference type="NCBI Taxonomy" id="1720294"/>
    <lineage>
        <taxon>Bacteria</taxon>
        <taxon>Bacillati</taxon>
        <taxon>Bacillota</taxon>
        <taxon>Clostridia</taxon>
        <taxon>Lachnospirales</taxon>
        <taxon>Lachnospiraceae</taxon>
        <taxon>Eisenbergiella</taxon>
    </lineage>
</organism>
<feature type="transmembrane region" description="Helical" evidence="1">
    <location>
        <begin position="293"/>
        <end position="315"/>
    </location>
</feature>
<gene>
    <name evidence="3" type="ORF">DWY69_19320</name>
    <name evidence="2" type="ORF">DXC51_15550</name>
</gene>
<dbReference type="InterPro" id="IPR036259">
    <property type="entry name" value="MFS_trans_sf"/>
</dbReference>
<feature type="transmembrane region" description="Helical" evidence="1">
    <location>
        <begin position="42"/>
        <end position="59"/>
    </location>
</feature>
<feature type="transmembrane region" description="Helical" evidence="1">
    <location>
        <begin position="223"/>
        <end position="248"/>
    </location>
</feature>
<dbReference type="GO" id="GO:0015293">
    <property type="term" value="F:symporter activity"/>
    <property type="evidence" value="ECO:0007669"/>
    <property type="project" value="InterPro"/>
</dbReference>
<name>A0A3E3I2D7_9FIRM</name>
<accession>A0A3E3I2D7</accession>
<sequence length="439" mass="48631">MNTTRKTSPFRYAVGMFGTSIPINMFKTYAAAFYVIGHGVTTAQFSMVLFLYTFVDAIDNPVYGFLSDRTRTRWGRRRPWLVIGAPLLALCFIAFFNIPAFLSGSGIFSYMLLMYILTGTLDSLINANYGALFPELFRSDAERAKSNAMRQAFQLLAMVISIALTPIVTDALGYGLTSVIYGLLAVSVILYCTFGCHETAQEEELEKPRLLSTLRDLLTNPKFWIFGLTNAFYSAAMALVMSAVPFYVKYTLGLDSMANTMLLGVVLLFAMAGVSVWAFFVKKRSLMPIWRTALIALALSFIPLYFVSGFVPALAASCLLGFGYSGAITTMDLVGARIMDEDTRKNGLRREGTYASAMGFMNRLSGFFTSFAFLLVGWLYGFESGDMPGARPHDAARFLMVVFPLCAMLLCVVCSRFLKFPEAPSQASHKQPETREAKK</sequence>
<dbReference type="GeneID" id="97988243"/>
<dbReference type="GO" id="GO:0008643">
    <property type="term" value="P:carbohydrate transport"/>
    <property type="evidence" value="ECO:0007669"/>
    <property type="project" value="InterPro"/>
</dbReference>
<feature type="transmembrane region" description="Helical" evidence="1">
    <location>
        <begin position="12"/>
        <end position="36"/>
    </location>
</feature>
<dbReference type="GO" id="GO:0005886">
    <property type="term" value="C:plasma membrane"/>
    <property type="evidence" value="ECO:0007669"/>
    <property type="project" value="TreeGrafter"/>
</dbReference>
<feature type="transmembrane region" description="Helical" evidence="1">
    <location>
        <begin position="80"/>
        <end position="101"/>
    </location>
</feature>
<dbReference type="InterPro" id="IPR039672">
    <property type="entry name" value="MFS_2"/>
</dbReference>
<dbReference type="Proteomes" id="UP000261166">
    <property type="component" value="Unassembled WGS sequence"/>
</dbReference>
<proteinExistence type="predicted"/>